<evidence type="ECO:0000256" key="10">
    <source>
        <dbReference type="RuleBase" id="RU000456"/>
    </source>
</evidence>
<evidence type="ECO:0000313" key="15">
    <source>
        <dbReference type="EMBL" id="NME67454.1"/>
    </source>
</evidence>
<dbReference type="AlphaFoldDB" id="A0A7X9P2I0"/>
<dbReference type="EMBL" id="JABANE010000011">
    <property type="protein sequence ID" value="NME67454.1"/>
    <property type="molecule type" value="Genomic_DNA"/>
</dbReference>
<evidence type="ECO:0000256" key="9">
    <source>
        <dbReference type="ARBA" id="ARBA00023136"/>
    </source>
</evidence>
<evidence type="ECO:0000256" key="6">
    <source>
        <dbReference type="ARBA" id="ARBA00022967"/>
    </source>
</evidence>
<evidence type="ECO:0000256" key="2">
    <source>
        <dbReference type="ARBA" id="ARBA00007866"/>
    </source>
</evidence>
<feature type="transmembrane region" description="Helical" evidence="12">
    <location>
        <begin position="6"/>
        <end position="25"/>
    </location>
</feature>
<keyword evidence="11" id="KW-0479">Metal-binding</keyword>
<dbReference type="SUPFAM" id="SSF81464">
    <property type="entry name" value="Cytochrome c oxidase subunit II-like, transmembrane region"/>
    <property type="match status" value="1"/>
</dbReference>
<comment type="caution">
    <text evidence="15">The sequence shown here is derived from an EMBL/GenBank/DDBJ whole genome shotgun (WGS) entry which is preliminary data.</text>
</comment>
<dbReference type="GO" id="GO:0005886">
    <property type="term" value="C:plasma membrane"/>
    <property type="evidence" value="ECO:0007669"/>
    <property type="project" value="UniProtKB-SubCell"/>
</dbReference>
<evidence type="ECO:0000256" key="12">
    <source>
        <dbReference type="SAM" id="Phobius"/>
    </source>
</evidence>
<evidence type="ECO:0000259" key="13">
    <source>
        <dbReference type="PROSITE" id="PS50857"/>
    </source>
</evidence>
<feature type="transmembrane region" description="Helical" evidence="12">
    <location>
        <begin position="86"/>
        <end position="112"/>
    </location>
</feature>
<evidence type="ECO:0000256" key="7">
    <source>
        <dbReference type="ARBA" id="ARBA00022982"/>
    </source>
</evidence>
<dbReference type="RefSeq" id="WP_169655793.1">
    <property type="nucleotide sequence ID" value="NZ_JABANE010000011.1"/>
</dbReference>
<keyword evidence="11" id="KW-0186">Copper</keyword>
<name>A0A7X9P2I0_9BACT</name>
<feature type="transmembrane region" description="Helical" evidence="12">
    <location>
        <begin position="45"/>
        <end position="66"/>
    </location>
</feature>
<sequence>MTTALLFATGAILIIAVLALVYRIITLVGIAKGDQKTKVTTSNKINAALFPIVLIVGSGLIMWSFNDAKQFFLPEAASIHGKETDHLFWITMAIVFTAFALTHLLLFTFPFLFQFSEKRKADFNPHNDTLEIAWTAVPAIVMAVLVIFGWRAWADITAPATEDAIQVELMGKQFAWEIRYPGKDLKLGRYDVANIDNTNSMGVDYDDVNAQDDFTAREIYLPVGREVELKIRAIDVIHSVFLPHFRVKMDAVPGMPTRFKFTPTITTAEMRQKTNNPKFNYELACTEVCGYGHFGMRKLVKVVTQEEYDEWLMKQKPWLEKNPDYLSQWEAKKAKTASVAKSH</sequence>
<gene>
    <name evidence="15" type="ORF">HHU12_05705</name>
</gene>
<reference evidence="15 16" key="1">
    <citation type="submission" date="2020-04" db="EMBL/GenBank/DDBJ databases">
        <title>Flammeovirga sp. SR4, a novel species isolated from seawater.</title>
        <authorList>
            <person name="Wang X."/>
        </authorList>
    </citation>
    <scope>NUCLEOTIDE SEQUENCE [LARGE SCALE GENOMIC DNA]</scope>
    <source>
        <strain evidence="15 16">ATCC 23126</strain>
    </source>
</reference>
<keyword evidence="16" id="KW-1185">Reference proteome</keyword>
<dbReference type="Gene3D" id="2.60.40.420">
    <property type="entry name" value="Cupredoxins - blue copper proteins"/>
    <property type="match status" value="1"/>
</dbReference>
<dbReference type="PROSITE" id="PS50857">
    <property type="entry name" value="COX2_CUA"/>
    <property type="match status" value="1"/>
</dbReference>
<dbReference type="EC" id="7.1.1.9" evidence="11"/>
<evidence type="ECO:0000256" key="4">
    <source>
        <dbReference type="ARBA" id="ARBA00022660"/>
    </source>
</evidence>
<evidence type="ECO:0000256" key="8">
    <source>
        <dbReference type="ARBA" id="ARBA00022989"/>
    </source>
</evidence>
<evidence type="ECO:0000256" key="1">
    <source>
        <dbReference type="ARBA" id="ARBA00004141"/>
    </source>
</evidence>
<dbReference type="InterPro" id="IPR045187">
    <property type="entry name" value="CcO_II"/>
</dbReference>
<evidence type="ECO:0000256" key="5">
    <source>
        <dbReference type="ARBA" id="ARBA00022692"/>
    </source>
</evidence>
<evidence type="ECO:0000256" key="11">
    <source>
        <dbReference type="RuleBase" id="RU004024"/>
    </source>
</evidence>
<comment type="similarity">
    <text evidence="2 10">Belongs to the cytochrome c oxidase subunit 2 family.</text>
</comment>
<feature type="transmembrane region" description="Helical" evidence="12">
    <location>
        <begin position="132"/>
        <end position="153"/>
    </location>
</feature>
<comment type="function">
    <text evidence="11">Subunits I and II form the functional core of the enzyme complex. Electrons originating in cytochrome c are transferred via heme a and Cu(A) to the binuclear center formed by heme a3 and Cu(B).</text>
</comment>
<dbReference type="Pfam" id="PF00116">
    <property type="entry name" value="COX2"/>
    <property type="match status" value="1"/>
</dbReference>
<dbReference type="GO" id="GO:0004129">
    <property type="term" value="F:cytochrome-c oxidase activity"/>
    <property type="evidence" value="ECO:0007669"/>
    <property type="project" value="UniProtKB-EC"/>
</dbReference>
<dbReference type="InterPro" id="IPR011759">
    <property type="entry name" value="Cyt_c_oxidase_su2_TM_dom"/>
</dbReference>
<organism evidence="15 16">
    <name type="scientific">Flammeovirga aprica JL-4</name>
    <dbReference type="NCBI Taxonomy" id="694437"/>
    <lineage>
        <taxon>Bacteria</taxon>
        <taxon>Pseudomonadati</taxon>
        <taxon>Bacteroidota</taxon>
        <taxon>Cytophagia</taxon>
        <taxon>Cytophagales</taxon>
        <taxon>Flammeovirgaceae</taxon>
        <taxon>Flammeovirga</taxon>
    </lineage>
</organism>
<evidence type="ECO:0000256" key="3">
    <source>
        <dbReference type="ARBA" id="ARBA00022448"/>
    </source>
</evidence>
<keyword evidence="4 10" id="KW-0679">Respiratory chain</keyword>
<accession>A0A7X9P2I0</accession>
<dbReference type="GO" id="GO:0042773">
    <property type="term" value="P:ATP synthesis coupled electron transport"/>
    <property type="evidence" value="ECO:0007669"/>
    <property type="project" value="TreeGrafter"/>
</dbReference>
<keyword evidence="5 10" id="KW-0812">Transmembrane</keyword>
<dbReference type="InterPro" id="IPR008972">
    <property type="entry name" value="Cupredoxin"/>
</dbReference>
<comment type="catalytic activity">
    <reaction evidence="11">
        <text>4 Fe(II)-[cytochrome c] + O2 + 8 H(+)(in) = 4 Fe(III)-[cytochrome c] + 2 H2O + 4 H(+)(out)</text>
        <dbReference type="Rhea" id="RHEA:11436"/>
        <dbReference type="Rhea" id="RHEA-COMP:10350"/>
        <dbReference type="Rhea" id="RHEA-COMP:14399"/>
        <dbReference type="ChEBI" id="CHEBI:15377"/>
        <dbReference type="ChEBI" id="CHEBI:15378"/>
        <dbReference type="ChEBI" id="CHEBI:15379"/>
        <dbReference type="ChEBI" id="CHEBI:29033"/>
        <dbReference type="ChEBI" id="CHEBI:29034"/>
        <dbReference type="EC" id="7.1.1.9"/>
    </reaction>
</comment>
<comment type="subcellular location">
    <subcellularLocation>
        <location evidence="10">Cell membrane</location>
        <topology evidence="10">Multi-pass membrane protein</topology>
    </subcellularLocation>
    <subcellularLocation>
        <location evidence="1">Membrane</location>
        <topology evidence="1">Multi-pass membrane protein</topology>
    </subcellularLocation>
</comment>
<keyword evidence="3 10" id="KW-0813">Transport</keyword>
<protein>
    <recommendedName>
        <fullName evidence="11">Cytochrome c oxidase subunit 2</fullName>
        <ecNumber evidence="11">7.1.1.9</ecNumber>
    </recommendedName>
</protein>
<comment type="cofactor">
    <cofactor evidence="11">
        <name>Cu cation</name>
        <dbReference type="ChEBI" id="CHEBI:23378"/>
    </cofactor>
    <text evidence="11">Binds a copper A center.</text>
</comment>
<keyword evidence="9 12" id="KW-0472">Membrane</keyword>
<keyword evidence="6" id="KW-1278">Translocase</keyword>
<feature type="domain" description="Cytochrome oxidase subunit II copper A binding" evidence="13">
    <location>
        <begin position="162"/>
        <end position="314"/>
    </location>
</feature>
<dbReference type="Proteomes" id="UP000576082">
    <property type="component" value="Unassembled WGS sequence"/>
</dbReference>
<dbReference type="SUPFAM" id="SSF49503">
    <property type="entry name" value="Cupredoxins"/>
    <property type="match status" value="1"/>
</dbReference>
<dbReference type="PROSITE" id="PS50999">
    <property type="entry name" value="COX2_TM"/>
    <property type="match status" value="1"/>
</dbReference>
<keyword evidence="7 10" id="KW-0249">Electron transport</keyword>
<dbReference type="PANTHER" id="PTHR22888:SF9">
    <property type="entry name" value="CYTOCHROME C OXIDASE SUBUNIT 2"/>
    <property type="match status" value="1"/>
</dbReference>
<dbReference type="PRINTS" id="PR01166">
    <property type="entry name" value="CYCOXIDASEII"/>
</dbReference>
<proteinExistence type="inferred from homology"/>
<dbReference type="Pfam" id="PF02790">
    <property type="entry name" value="COX2_TM"/>
    <property type="match status" value="1"/>
</dbReference>
<dbReference type="InterPro" id="IPR036257">
    <property type="entry name" value="Cyt_c_oxidase_su2_TM_sf"/>
</dbReference>
<dbReference type="PANTHER" id="PTHR22888">
    <property type="entry name" value="CYTOCHROME C OXIDASE, SUBUNIT II"/>
    <property type="match status" value="1"/>
</dbReference>
<keyword evidence="8 12" id="KW-1133">Transmembrane helix</keyword>
<evidence type="ECO:0000259" key="14">
    <source>
        <dbReference type="PROSITE" id="PS50999"/>
    </source>
</evidence>
<dbReference type="Gene3D" id="1.10.287.90">
    <property type="match status" value="1"/>
</dbReference>
<dbReference type="GO" id="GO:0005507">
    <property type="term" value="F:copper ion binding"/>
    <property type="evidence" value="ECO:0007669"/>
    <property type="project" value="InterPro"/>
</dbReference>
<dbReference type="InterPro" id="IPR002429">
    <property type="entry name" value="CcO_II-like_C"/>
</dbReference>
<evidence type="ECO:0000313" key="16">
    <source>
        <dbReference type="Proteomes" id="UP000576082"/>
    </source>
</evidence>
<feature type="domain" description="Cytochrome oxidase subunit II transmembrane region profile" evidence="14">
    <location>
        <begin position="65"/>
        <end position="160"/>
    </location>
</feature>